<dbReference type="GO" id="GO:0030170">
    <property type="term" value="F:pyridoxal phosphate binding"/>
    <property type="evidence" value="ECO:0007669"/>
    <property type="project" value="InterPro"/>
</dbReference>
<dbReference type="SUPFAM" id="SSF50800">
    <property type="entry name" value="PK beta-barrel domain-like"/>
    <property type="match status" value="1"/>
</dbReference>
<dbReference type="PANTHER" id="PTHR14237">
    <property type="entry name" value="MOLYBDOPTERIN COFACTOR SULFURASE MOSC"/>
    <property type="match status" value="1"/>
</dbReference>
<dbReference type="InterPro" id="IPR005303">
    <property type="entry name" value="MOCOS_middle"/>
</dbReference>
<accession>A0A9N8VX22</accession>
<dbReference type="Pfam" id="PF03476">
    <property type="entry name" value="MOSC_N"/>
    <property type="match status" value="1"/>
</dbReference>
<dbReference type="OrthoDB" id="17255at2759"/>
<feature type="domain" description="MOSC" evidence="1">
    <location>
        <begin position="136"/>
        <end position="283"/>
    </location>
</feature>
<comment type="caution">
    <text evidence="2">The sequence shown here is derived from an EMBL/GenBank/DDBJ whole genome shotgun (WGS) entry which is preliminary data.</text>
</comment>
<dbReference type="PANTHER" id="PTHR14237:SF19">
    <property type="entry name" value="MITOCHONDRIAL AMIDOXIME REDUCING COMPONENT 1"/>
    <property type="match status" value="1"/>
</dbReference>
<dbReference type="SUPFAM" id="SSF141673">
    <property type="entry name" value="MOSC N-terminal domain-like"/>
    <property type="match status" value="1"/>
</dbReference>
<name>A0A9N8VX22_9GLOM</name>
<proteinExistence type="predicted"/>
<keyword evidence="3" id="KW-1185">Reference proteome</keyword>
<dbReference type="GO" id="GO:0030151">
    <property type="term" value="F:molybdenum ion binding"/>
    <property type="evidence" value="ECO:0007669"/>
    <property type="project" value="InterPro"/>
</dbReference>
<dbReference type="Proteomes" id="UP000789570">
    <property type="component" value="Unassembled WGS sequence"/>
</dbReference>
<dbReference type="InterPro" id="IPR005302">
    <property type="entry name" value="MoCF_Sase_C"/>
</dbReference>
<dbReference type="Pfam" id="PF03473">
    <property type="entry name" value="MOSC"/>
    <property type="match status" value="1"/>
</dbReference>
<protein>
    <submittedName>
        <fullName evidence="2">15248_t:CDS:1</fullName>
    </submittedName>
</protein>
<organism evidence="2 3">
    <name type="scientific">Funneliformis caledonium</name>
    <dbReference type="NCBI Taxonomy" id="1117310"/>
    <lineage>
        <taxon>Eukaryota</taxon>
        <taxon>Fungi</taxon>
        <taxon>Fungi incertae sedis</taxon>
        <taxon>Mucoromycota</taxon>
        <taxon>Glomeromycotina</taxon>
        <taxon>Glomeromycetes</taxon>
        <taxon>Glomerales</taxon>
        <taxon>Glomeraceae</taxon>
        <taxon>Funneliformis</taxon>
    </lineage>
</organism>
<dbReference type="EMBL" id="CAJVPQ010000266">
    <property type="protein sequence ID" value="CAG8464318.1"/>
    <property type="molecule type" value="Genomic_DNA"/>
</dbReference>
<reference evidence="2" key="1">
    <citation type="submission" date="2021-06" db="EMBL/GenBank/DDBJ databases">
        <authorList>
            <person name="Kallberg Y."/>
            <person name="Tangrot J."/>
            <person name="Rosling A."/>
        </authorList>
    </citation>
    <scope>NUCLEOTIDE SEQUENCE</scope>
    <source>
        <strain evidence="2">UK204</strain>
    </source>
</reference>
<evidence type="ECO:0000259" key="1">
    <source>
        <dbReference type="PROSITE" id="PS51340"/>
    </source>
</evidence>
<dbReference type="PROSITE" id="PS51340">
    <property type="entry name" value="MOSC"/>
    <property type="match status" value="1"/>
</dbReference>
<dbReference type="InterPro" id="IPR011037">
    <property type="entry name" value="Pyrv_Knase-like_insert_dom_sf"/>
</dbReference>
<evidence type="ECO:0000313" key="2">
    <source>
        <dbReference type="EMBL" id="CAG8464318.1"/>
    </source>
</evidence>
<sequence>MKEISEIYIYPVKSCRGIKVNSWKVNEYGFKYDRFWMVVDDQYSFLTQREYPNLALVIPTIQENDDDGGELILENPKNEQKLILPLLPNKEGYAKCLVKIHDDVTMAFDCGEESSKWISDYLGAKVKIVFKSTEESRLIGTNLPPKDELLKQPETAFADVFPFLILSEESLSDLNKRLTTSVTCRNFRPNIVIKGCEKPYEEDRWKKIMISDHLFYVVTKCPRCVMTTINPETGKKEGLEPLKTLQSYRRVDPGLKYRGCFGMNAIHNKPGITLNIGDQVKVIATGEHIREV</sequence>
<dbReference type="GO" id="GO:0003824">
    <property type="term" value="F:catalytic activity"/>
    <property type="evidence" value="ECO:0007669"/>
    <property type="project" value="InterPro"/>
</dbReference>
<gene>
    <name evidence="2" type="ORF">FCALED_LOCUS1902</name>
</gene>
<dbReference type="AlphaFoldDB" id="A0A9N8VX22"/>
<evidence type="ECO:0000313" key="3">
    <source>
        <dbReference type="Proteomes" id="UP000789570"/>
    </source>
</evidence>